<feature type="compositionally biased region" description="Acidic residues" evidence="5">
    <location>
        <begin position="73"/>
        <end position="88"/>
    </location>
</feature>
<evidence type="ECO:0000313" key="9">
    <source>
        <dbReference type="Proteomes" id="UP000266313"/>
    </source>
</evidence>
<feature type="domain" description="TonB C-terminal" evidence="7">
    <location>
        <begin position="133"/>
        <end position="222"/>
    </location>
</feature>
<proteinExistence type="predicted"/>
<dbReference type="RefSeq" id="WP_119630300.1">
    <property type="nucleotide sequence ID" value="NZ_AP017928.1"/>
</dbReference>
<dbReference type="AlphaFoldDB" id="A0A250KTL7"/>
<dbReference type="OrthoDB" id="5574353at2"/>
<sequence length="222" mass="24227">MSKKTWLRYLPAAIGGVLILLIAVAVFFLKDLFEKPVQTKKQVQQITVIQPPPPPPPPPEEKPPEPEIKEEKIEEPEPEPEPEPEQQADEPPPGEELGVDAEGAAGSDAFGLVGKKGGRGLLGGGGGNAIIWYGQQLQRSLVQELETLLSEGDARKSAYSVILNVWINSEGRVSRAELANSTGKPALDNELREALSKLRISLHKEPPENMPQPLKIRFTSKL</sequence>
<reference evidence="8 9" key="1">
    <citation type="submission" date="2016-12" db="EMBL/GenBank/DDBJ databases">
        <title>Genome sequencing of Methylocaldum marinum.</title>
        <authorList>
            <person name="Takeuchi M."/>
            <person name="Kamagata Y."/>
            <person name="Hiraoka S."/>
            <person name="Oshima K."/>
            <person name="Hattori M."/>
            <person name="Iwasaki W."/>
        </authorList>
    </citation>
    <scope>NUCLEOTIDE SEQUENCE [LARGE SCALE GENOMIC DNA]</scope>
    <source>
        <strain evidence="8 9">S8</strain>
    </source>
</reference>
<dbReference type="Pfam" id="PF13103">
    <property type="entry name" value="TonB_2"/>
    <property type="match status" value="1"/>
</dbReference>
<evidence type="ECO:0000256" key="6">
    <source>
        <dbReference type="SAM" id="Phobius"/>
    </source>
</evidence>
<dbReference type="Proteomes" id="UP000266313">
    <property type="component" value="Chromosome"/>
</dbReference>
<feature type="transmembrane region" description="Helical" evidence="6">
    <location>
        <begin position="6"/>
        <end position="29"/>
    </location>
</feature>
<dbReference type="EMBL" id="AP017928">
    <property type="protein sequence ID" value="BBA35023.1"/>
    <property type="molecule type" value="Genomic_DNA"/>
</dbReference>
<comment type="subcellular location">
    <subcellularLocation>
        <location evidence="1">Membrane</location>
        <topology evidence="1">Single-pass membrane protein</topology>
    </subcellularLocation>
</comment>
<keyword evidence="2 6" id="KW-0812">Transmembrane</keyword>
<evidence type="ECO:0000313" key="8">
    <source>
        <dbReference type="EMBL" id="BBA35023.1"/>
    </source>
</evidence>
<keyword evidence="3 6" id="KW-1133">Transmembrane helix</keyword>
<dbReference type="Gene3D" id="3.30.1150.10">
    <property type="match status" value="1"/>
</dbReference>
<accession>A0A250KTL7</accession>
<dbReference type="GO" id="GO:0055085">
    <property type="term" value="P:transmembrane transport"/>
    <property type="evidence" value="ECO:0007669"/>
    <property type="project" value="InterPro"/>
</dbReference>
<feature type="compositionally biased region" description="Basic and acidic residues" evidence="5">
    <location>
        <begin position="59"/>
        <end position="72"/>
    </location>
</feature>
<evidence type="ECO:0000256" key="2">
    <source>
        <dbReference type="ARBA" id="ARBA00022692"/>
    </source>
</evidence>
<evidence type="ECO:0000256" key="4">
    <source>
        <dbReference type="ARBA" id="ARBA00023136"/>
    </source>
</evidence>
<dbReference type="KEGG" id="mmai:sS8_3080"/>
<dbReference type="SUPFAM" id="SSF74653">
    <property type="entry name" value="TolA/TonB C-terminal domain"/>
    <property type="match status" value="1"/>
</dbReference>
<evidence type="ECO:0000256" key="1">
    <source>
        <dbReference type="ARBA" id="ARBA00004167"/>
    </source>
</evidence>
<feature type="region of interest" description="Disordered" evidence="5">
    <location>
        <begin position="44"/>
        <end position="101"/>
    </location>
</feature>
<name>A0A250KTL7_9GAMM</name>
<dbReference type="InterPro" id="IPR006260">
    <property type="entry name" value="TonB/TolA_C"/>
</dbReference>
<keyword evidence="4 6" id="KW-0472">Membrane</keyword>
<keyword evidence="9" id="KW-1185">Reference proteome</keyword>
<protein>
    <submittedName>
        <fullName evidence="8">Periplasmic protein TonB</fullName>
    </submittedName>
</protein>
<evidence type="ECO:0000259" key="7">
    <source>
        <dbReference type="PROSITE" id="PS52015"/>
    </source>
</evidence>
<dbReference type="InterPro" id="IPR037682">
    <property type="entry name" value="TonB_C"/>
</dbReference>
<dbReference type="GO" id="GO:0016020">
    <property type="term" value="C:membrane"/>
    <property type="evidence" value="ECO:0007669"/>
    <property type="project" value="UniProtKB-SubCell"/>
</dbReference>
<dbReference type="NCBIfam" id="TIGR01352">
    <property type="entry name" value="tonB_Cterm"/>
    <property type="match status" value="1"/>
</dbReference>
<dbReference type="PROSITE" id="PS52015">
    <property type="entry name" value="TONB_CTD"/>
    <property type="match status" value="1"/>
</dbReference>
<organism evidence="8 9">
    <name type="scientific">Methylocaldum marinum</name>
    <dbReference type="NCBI Taxonomy" id="1432792"/>
    <lineage>
        <taxon>Bacteria</taxon>
        <taxon>Pseudomonadati</taxon>
        <taxon>Pseudomonadota</taxon>
        <taxon>Gammaproteobacteria</taxon>
        <taxon>Methylococcales</taxon>
        <taxon>Methylococcaceae</taxon>
        <taxon>Methylocaldum</taxon>
    </lineage>
</organism>
<gene>
    <name evidence="8" type="ORF">sS8_3080</name>
</gene>
<evidence type="ECO:0000256" key="3">
    <source>
        <dbReference type="ARBA" id="ARBA00022989"/>
    </source>
</evidence>
<evidence type="ECO:0000256" key="5">
    <source>
        <dbReference type="SAM" id="MobiDB-lite"/>
    </source>
</evidence>